<organism evidence="1 2">
    <name type="scientific">Melia azedarach</name>
    <name type="common">Chinaberry tree</name>
    <dbReference type="NCBI Taxonomy" id="155640"/>
    <lineage>
        <taxon>Eukaryota</taxon>
        <taxon>Viridiplantae</taxon>
        <taxon>Streptophyta</taxon>
        <taxon>Embryophyta</taxon>
        <taxon>Tracheophyta</taxon>
        <taxon>Spermatophyta</taxon>
        <taxon>Magnoliopsida</taxon>
        <taxon>eudicotyledons</taxon>
        <taxon>Gunneridae</taxon>
        <taxon>Pentapetalae</taxon>
        <taxon>rosids</taxon>
        <taxon>malvids</taxon>
        <taxon>Sapindales</taxon>
        <taxon>Meliaceae</taxon>
        <taxon>Melia</taxon>
    </lineage>
</organism>
<keyword evidence="2" id="KW-1185">Reference proteome</keyword>
<protein>
    <submittedName>
        <fullName evidence="1">RNA-binding protein 19</fullName>
    </submittedName>
</protein>
<accession>A0ACC1X5J5</accession>
<comment type="caution">
    <text evidence="1">The sequence shown here is derived from an EMBL/GenBank/DDBJ whole genome shotgun (WGS) entry which is preliminary data.</text>
</comment>
<proteinExistence type="predicted"/>
<reference evidence="1 2" key="1">
    <citation type="journal article" date="2023" name="Science">
        <title>Complex scaffold remodeling in plant triterpene biosynthesis.</title>
        <authorList>
            <person name="De La Pena R."/>
            <person name="Hodgson H."/>
            <person name="Liu J.C."/>
            <person name="Stephenson M.J."/>
            <person name="Martin A.C."/>
            <person name="Owen C."/>
            <person name="Harkess A."/>
            <person name="Leebens-Mack J."/>
            <person name="Jimenez L.E."/>
            <person name="Osbourn A."/>
            <person name="Sattely E.S."/>
        </authorList>
    </citation>
    <scope>NUCLEOTIDE SEQUENCE [LARGE SCALE GENOMIC DNA]</scope>
    <source>
        <strain evidence="2">cv. JPN11</strain>
        <tissue evidence="1">Leaf</tissue>
    </source>
</reference>
<dbReference type="EMBL" id="CM051404">
    <property type="protein sequence ID" value="KAJ4706731.1"/>
    <property type="molecule type" value="Genomic_DNA"/>
</dbReference>
<gene>
    <name evidence="1" type="ORF">OWV82_020350</name>
</gene>
<name>A0ACC1X5J5_MELAZ</name>
<sequence>SPKIMADRISFFSSDSSTETSLPPPPPSKPYEVEEEPDAAPEPKRRKTSPTTLDKIEELSNSNGNFSFTFDTKSTPSTPQVTPKFGSFNFVVSESEKDRFLPSSKEEGAASVRGEKKRESGNSEERNGVVVGELGNN</sequence>
<dbReference type="Proteomes" id="UP001164539">
    <property type="component" value="Chromosome 11"/>
</dbReference>
<evidence type="ECO:0000313" key="1">
    <source>
        <dbReference type="EMBL" id="KAJ4706731.1"/>
    </source>
</evidence>
<feature type="non-terminal residue" evidence="1">
    <location>
        <position position="1"/>
    </location>
</feature>
<evidence type="ECO:0000313" key="2">
    <source>
        <dbReference type="Proteomes" id="UP001164539"/>
    </source>
</evidence>